<gene>
    <name evidence="3" type="ORF">CA12_03280</name>
</gene>
<dbReference type="PANTHER" id="PTHR37951">
    <property type="entry name" value="CYTOPLASMIC PROTEIN-RELATED"/>
    <property type="match status" value="1"/>
</dbReference>
<feature type="region of interest" description="Disordered" evidence="1">
    <location>
        <begin position="245"/>
        <end position="278"/>
    </location>
</feature>
<accession>A0A517P4E7</accession>
<dbReference type="InterPro" id="IPR017740">
    <property type="entry name" value="TssA-like"/>
</dbReference>
<name>A0A517P4E7_9PLAN</name>
<reference evidence="3 4" key="1">
    <citation type="submission" date="2019-02" db="EMBL/GenBank/DDBJ databases">
        <title>Deep-cultivation of Planctomycetes and their phenomic and genomic characterization uncovers novel biology.</title>
        <authorList>
            <person name="Wiegand S."/>
            <person name="Jogler M."/>
            <person name="Boedeker C."/>
            <person name="Pinto D."/>
            <person name="Vollmers J."/>
            <person name="Rivas-Marin E."/>
            <person name="Kohn T."/>
            <person name="Peeters S.H."/>
            <person name="Heuer A."/>
            <person name="Rast P."/>
            <person name="Oberbeckmann S."/>
            <person name="Bunk B."/>
            <person name="Jeske O."/>
            <person name="Meyerdierks A."/>
            <person name="Storesund J.E."/>
            <person name="Kallscheuer N."/>
            <person name="Luecker S."/>
            <person name="Lage O.M."/>
            <person name="Pohl T."/>
            <person name="Merkel B.J."/>
            <person name="Hornburger P."/>
            <person name="Mueller R.-W."/>
            <person name="Bruemmer F."/>
            <person name="Labrenz M."/>
            <person name="Spormann A.M."/>
            <person name="Op den Camp H."/>
            <person name="Overmann J."/>
            <person name="Amann R."/>
            <person name="Jetten M.S.M."/>
            <person name="Mascher T."/>
            <person name="Medema M.H."/>
            <person name="Devos D.P."/>
            <person name="Kaster A.-K."/>
            <person name="Ovreas L."/>
            <person name="Rohde M."/>
            <person name="Galperin M.Y."/>
            <person name="Jogler C."/>
        </authorList>
    </citation>
    <scope>NUCLEOTIDE SEQUENCE [LARGE SCALE GENOMIC DNA]</scope>
    <source>
        <strain evidence="3 4">CA12</strain>
    </source>
</reference>
<evidence type="ECO:0000259" key="2">
    <source>
        <dbReference type="Pfam" id="PF06812"/>
    </source>
</evidence>
<evidence type="ECO:0000313" key="3">
    <source>
        <dbReference type="EMBL" id="QDT14257.1"/>
    </source>
</evidence>
<dbReference type="InterPro" id="IPR010657">
    <property type="entry name" value="ImpA_N"/>
</dbReference>
<organism evidence="3 4">
    <name type="scientific">Alienimonas californiensis</name>
    <dbReference type="NCBI Taxonomy" id="2527989"/>
    <lineage>
        <taxon>Bacteria</taxon>
        <taxon>Pseudomonadati</taxon>
        <taxon>Planctomycetota</taxon>
        <taxon>Planctomycetia</taxon>
        <taxon>Planctomycetales</taxon>
        <taxon>Planctomycetaceae</taxon>
        <taxon>Alienimonas</taxon>
    </lineage>
</organism>
<proteinExistence type="predicted"/>
<dbReference type="EMBL" id="CP036265">
    <property type="protein sequence ID" value="QDT14257.1"/>
    <property type="molecule type" value="Genomic_DNA"/>
</dbReference>
<keyword evidence="4" id="KW-1185">Reference proteome</keyword>
<feature type="compositionally biased region" description="Low complexity" evidence="1">
    <location>
        <begin position="254"/>
        <end position="263"/>
    </location>
</feature>
<feature type="domain" description="ImpA N-terminal" evidence="2">
    <location>
        <begin position="14"/>
        <end position="130"/>
    </location>
</feature>
<protein>
    <recommendedName>
        <fullName evidence="2">ImpA N-terminal domain-containing protein</fullName>
    </recommendedName>
</protein>
<dbReference type="Proteomes" id="UP000318741">
    <property type="component" value="Chromosome"/>
</dbReference>
<evidence type="ECO:0000313" key="4">
    <source>
        <dbReference type="Proteomes" id="UP000318741"/>
    </source>
</evidence>
<evidence type="ECO:0000256" key="1">
    <source>
        <dbReference type="SAM" id="MobiDB-lite"/>
    </source>
</evidence>
<dbReference type="KEGG" id="acaf:CA12_03280"/>
<dbReference type="AlphaFoldDB" id="A0A517P4E7"/>
<sequence length="349" mass="37368">MSAGLPFRVDDLVAPCPGDDPCGEELGYGSEKFEIRDLAKELRSEEPGALGWKEVRDRATTALAETSKDLDLLTSFSEAALELHGVAGLGAALEVAGKLCEQYWDDLYPRVGEEDAADDLEARSTRLASLMDASGPDLPRRLRARELDTPPDTPNADLRKAFYQTAAAEIDACLAALNALEQAVDQGFEASFEKYDSVLPKSMRAEDFKPSGESLRDALRDRRDAVRDAFELAFPGADLDAAVASSDGEDAGADDAPAAAAAAPGGGPAGAPAGPPRTRAEAVNRLRQAVDYFRTAEPHSPVSLLVERAIRWAELPLTDVLAELVKDSDVLSKIRETLGVPEPKSEDDY</sequence>
<dbReference type="Pfam" id="PF06812">
    <property type="entry name" value="ImpA_N"/>
    <property type="match status" value="1"/>
</dbReference>
<dbReference type="PANTHER" id="PTHR37951:SF1">
    <property type="entry name" value="TYPE VI SECRETION SYSTEM COMPONENT TSSA1"/>
    <property type="match status" value="1"/>
</dbReference>